<dbReference type="GO" id="GO:0004640">
    <property type="term" value="F:phosphoribosylanthranilate isomerase activity"/>
    <property type="evidence" value="ECO:0007669"/>
    <property type="project" value="TreeGrafter"/>
</dbReference>
<evidence type="ECO:0000256" key="1">
    <source>
        <dbReference type="ARBA" id="ARBA00001633"/>
    </source>
</evidence>
<keyword evidence="12" id="KW-1185">Reference proteome</keyword>
<dbReference type="CDD" id="cd00331">
    <property type="entry name" value="IGPS"/>
    <property type="match status" value="1"/>
</dbReference>
<evidence type="ECO:0000313" key="11">
    <source>
        <dbReference type="EMBL" id="TQR16757.1"/>
    </source>
</evidence>
<evidence type="ECO:0000256" key="4">
    <source>
        <dbReference type="ARBA" id="ARBA00022605"/>
    </source>
</evidence>
<dbReference type="RefSeq" id="WP_142537001.1">
    <property type="nucleotide sequence ID" value="NZ_BMIE01000002.1"/>
</dbReference>
<evidence type="ECO:0000256" key="2">
    <source>
        <dbReference type="ARBA" id="ARBA00004696"/>
    </source>
</evidence>
<dbReference type="HAMAP" id="MF_00134_A">
    <property type="entry name" value="IGPS_A"/>
    <property type="match status" value="1"/>
</dbReference>
<dbReference type="InterPro" id="IPR013785">
    <property type="entry name" value="Aldolase_TIM"/>
</dbReference>
<dbReference type="InterPro" id="IPR045186">
    <property type="entry name" value="Indole-3-glycerol_P_synth"/>
</dbReference>
<dbReference type="PROSITE" id="PS00614">
    <property type="entry name" value="IGPS"/>
    <property type="match status" value="1"/>
</dbReference>
<keyword evidence="5 9" id="KW-0210">Decarboxylase</keyword>
<feature type="domain" description="Indole-3-glycerol phosphate synthase" evidence="10">
    <location>
        <begin position="5"/>
        <end position="254"/>
    </location>
</feature>
<dbReference type="GO" id="GO:0004425">
    <property type="term" value="F:indole-3-glycerol-phosphate synthase activity"/>
    <property type="evidence" value="ECO:0007669"/>
    <property type="project" value="UniProtKB-UniRule"/>
</dbReference>
<dbReference type="NCBIfam" id="NF001371">
    <property type="entry name" value="PRK00278.1-3"/>
    <property type="match status" value="1"/>
</dbReference>
<comment type="caution">
    <text evidence="11">The sequence shown here is derived from an EMBL/GenBank/DDBJ whole genome shotgun (WGS) entry which is preliminary data.</text>
</comment>
<evidence type="ECO:0000313" key="12">
    <source>
        <dbReference type="Proteomes" id="UP000317316"/>
    </source>
</evidence>
<dbReference type="EMBL" id="VDGH01000001">
    <property type="protein sequence ID" value="TQR16757.1"/>
    <property type="molecule type" value="Genomic_DNA"/>
</dbReference>
<comment type="pathway">
    <text evidence="2 9">Amino-acid biosynthesis; L-tryptophan biosynthesis; L-tryptophan from chorismate: step 4/5.</text>
</comment>
<keyword evidence="8 9" id="KW-0456">Lyase</keyword>
<dbReference type="Pfam" id="PF00218">
    <property type="entry name" value="IGPS"/>
    <property type="match status" value="1"/>
</dbReference>
<keyword evidence="7 9" id="KW-0057">Aromatic amino acid biosynthesis</keyword>
<dbReference type="HAMAP" id="MF_00134_B">
    <property type="entry name" value="IGPS_B"/>
    <property type="match status" value="1"/>
</dbReference>
<evidence type="ECO:0000256" key="3">
    <source>
        <dbReference type="ARBA" id="ARBA00008737"/>
    </source>
</evidence>
<dbReference type="GO" id="GO:0000162">
    <property type="term" value="P:L-tryptophan biosynthetic process"/>
    <property type="evidence" value="ECO:0007669"/>
    <property type="project" value="UniProtKB-UniRule"/>
</dbReference>
<gene>
    <name evidence="9 11" type="primary">trpC</name>
    <name evidence="11" type="ORF">FG382_00930</name>
</gene>
<evidence type="ECO:0000256" key="9">
    <source>
        <dbReference type="HAMAP-Rule" id="MF_00134"/>
    </source>
</evidence>
<keyword evidence="4 9" id="KW-0028">Amino-acid biosynthesis</keyword>
<accession>A0A544TH44</accession>
<keyword evidence="6 9" id="KW-0822">Tryptophan biosynthesis</keyword>
<reference evidence="11 12" key="1">
    <citation type="submission" date="2019-05" db="EMBL/GenBank/DDBJ databases">
        <title>Psychrobacillus vulpis sp. nov., a new species isolated from feces of a red fox that inhabits in The Tablas de Daimiel Natural Park, Albacete, Spain.</title>
        <authorList>
            <person name="Rodriguez M."/>
            <person name="Reina J.C."/>
            <person name="Bejar V."/>
            <person name="Llamas I."/>
        </authorList>
    </citation>
    <scope>NUCLEOTIDE SEQUENCE [LARGE SCALE GENOMIC DNA]</scope>
    <source>
        <strain evidence="11 12">NEAU-3TGS17</strain>
    </source>
</reference>
<comment type="catalytic activity">
    <reaction evidence="1 9">
        <text>1-(2-carboxyphenylamino)-1-deoxy-D-ribulose 5-phosphate + H(+) = (1S,2R)-1-C-(indol-3-yl)glycerol 3-phosphate + CO2 + H2O</text>
        <dbReference type="Rhea" id="RHEA:23476"/>
        <dbReference type="ChEBI" id="CHEBI:15377"/>
        <dbReference type="ChEBI" id="CHEBI:15378"/>
        <dbReference type="ChEBI" id="CHEBI:16526"/>
        <dbReference type="ChEBI" id="CHEBI:58613"/>
        <dbReference type="ChEBI" id="CHEBI:58866"/>
        <dbReference type="EC" id="4.1.1.48"/>
    </reaction>
</comment>
<dbReference type="AlphaFoldDB" id="A0A544TH44"/>
<evidence type="ECO:0000256" key="5">
    <source>
        <dbReference type="ARBA" id="ARBA00022793"/>
    </source>
</evidence>
<organism evidence="11 12">
    <name type="scientific">Psychrobacillus lasiicapitis</name>
    <dbReference type="NCBI Taxonomy" id="1636719"/>
    <lineage>
        <taxon>Bacteria</taxon>
        <taxon>Bacillati</taxon>
        <taxon>Bacillota</taxon>
        <taxon>Bacilli</taxon>
        <taxon>Bacillales</taxon>
        <taxon>Bacillaceae</taxon>
        <taxon>Psychrobacillus</taxon>
    </lineage>
</organism>
<dbReference type="FunFam" id="3.20.20.70:FF:000024">
    <property type="entry name" value="Indole-3-glycerol phosphate synthase"/>
    <property type="match status" value="1"/>
</dbReference>
<evidence type="ECO:0000256" key="7">
    <source>
        <dbReference type="ARBA" id="ARBA00023141"/>
    </source>
</evidence>
<evidence type="ECO:0000256" key="6">
    <source>
        <dbReference type="ARBA" id="ARBA00022822"/>
    </source>
</evidence>
<protein>
    <recommendedName>
        <fullName evidence="9">Indole-3-glycerol phosphate synthase</fullName>
        <shortName evidence="9">IGPS</shortName>
        <ecNumber evidence="9">4.1.1.48</ecNumber>
    </recommendedName>
</protein>
<dbReference type="InterPro" id="IPR001468">
    <property type="entry name" value="Indole-3-GlycerolPSynthase_CS"/>
</dbReference>
<dbReference type="OrthoDB" id="9804217at2"/>
<dbReference type="NCBIfam" id="NF001377">
    <property type="entry name" value="PRK00278.2-4"/>
    <property type="match status" value="1"/>
</dbReference>
<dbReference type="PANTHER" id="PTHR22854">
    <property type="entry name" value="TRYPTOPHAN BIOSYNTHESIS PROTEIN"/>
    <property type="match status" value="1"/>
</dbReference>
<dbReference type="SUPFAM" id="SSF51366">
    <property type="entry name" value="Ribulose-phoshate binding barrel"/>
    <property type="match status" value="1"/>
</dbReference>
<evidence type="ECO:0000259" key="10">
    <source>
        <dbReference type="Pfam" id="PF00218"/>
    </source>
</evidence>
<dbReference type="InterPro" id="IPR013798">
    <property type="entry name" value="Indole-3-glycerol_P_synth_dom"/>
</dbReference>
<dbReference type="Gene3D" id="3.20.20.70">
    <property type="entry name" value="Aldolase class I"/>
    <property type="match status" value="1"/>
</dbReference>
<dbReference type="EC" id="4.1.1.48" evidence="9"/>
<evidence type="ECO:0000256" key="8">
    <source>
        <dbReference type="ARBA" id="ARBA00023239"/>
    </source>
</evidence>
<proteinExistence type="inferred from homology"/>
<dbReference type="UniPathway" id="UPA00035">
    <property type="reaction ID" value="UER00043"/>
</dbReference>
<sequence>MVTILDKILVEKKKQIEILLEEQSSMVESGVERPSLFDRLYRSEHLQVISEIKRASPSKGLIAEGVNPESQAKAYYEAGAACISVLTDTPFFKGSFKDLADVARTVSIPLLCKDFIIHPVQIDHAKNAGASVILLIVAALNKMKLTELYEYATNLGLEVLVEVHDAEELNRALQLGAKIIGVNNRDLRTFDVDLKRTEEIASVFPFHEERVLISESGIWKTEDAERVAKAGARAVLVGESLMRSGDVESALRSLQVELGGILK</sequence>
<comment type="similarity">
    <text evidence="3 9">Belongs to the TrpC family.</text>
</comment>
<dbReference type="Proteomes" id="UP000317316">
    <property type="component" value="Unassembled WGS sequence"/>
</dbReference>
<dbReference type="PANTHER" id="PTHR22854:SF2">
    <property type="entry name" value="INDOLE-3-GLYCEROL-PHOSPHATE SYNTHASE"/>
    <property type="match status" value="1"/>
</dbReference>
<name>A0A544TH44_9BACI</name>
<dbReference type="InterPro" id="IPR011060">
    <property type="entry name" value="RibuloseP-bd_barrel"/>
</dbReference>